<reference evidence="1" key="1">
    <citation type="submission" date="2014-11" db="EMBL/GenBank/DDBJ databases">
        <authorList>
            <person name="Amaro Gonzalez C."/>
        </authorList>
    </citation>
    <scope>NUCLEOTIDE SEQUENCE</scope>
</reference>
<organism evidence="1">
    <name type="scientific">Anguilla anguilla</name>
    <name type="common">European freshwater eel</name>
    <name type="synonym">Muraena anguilla</name>
    <dbReference type="NCBI Taxonomy" id="7936"/>
    <lineage>
        <taxon>Eukaryota</taxon>
        <taxon>Metazoa</taxon>
        <taxon>Chordata</taxon>
        <taxon>Craniata</taxon>
        <taxon>Vertebrata</taxon>
        <taxon>Euteleostomi</taxon>
        <taxon>Actinopterygii</taxon>
        <taxon>Neopterygii</taxon>
        <taxon>Teleostei</taxon>
        <taxon>Anguilliformes</taxon>
        <taxon>Anguillidae</taxon>
        <taxon>Anguilla</taxon>
    </lineage>
</organism>
<protein>
    <submittedName>
        <fullName evidence="1">Uncharacterized protein</fullName>
    </submittedName>
</protein>
<proteinExistence type="predicted"/>
<dbReference type="EMBL" id="GBXM01045048">
    <property type="protein sequence ID" value="JAH63529.1"/>
    <property type="molecule type" value="Transcribed_RNA"/>
</dbReference>
<sequence>MRSSRRASASLMEMSGVTHAFEGLLQLLQLASHCS</sequence>
<dbReference type="AlphaFoldDB" id="A0A0E9UCC8"/>
<reference evidence="1" key="2">
    <citation type="journal article" date="2015" name="Fish Shellfish Immunol.">
        <title>Early steps in the European eel (Anguilla anguilla)-Vibrio vulnificus interaction in the gills: Role of the RtxA13 toxin.</title>
        <authorList>
            <person name="Callol A."/>
            <person name="Pajuelo D."/>
            <person name="Ebbesson L."/>
            <person name="Teles M."/>
            <person name="MacKenzie S."/>
            <person name="Amaro C."/>
        </authorList>
    </citation>
    <scope>NUCLEOTIDE SEQUENCE</scope>
</reference>
<name>A0A0E9UCC8_ANGAN</name>
<accession>A0A0E9UCC8</accession>
<evidence type="ECO:0000313" key="1">
    <source>
        <dbReference type="EMBL" id="JAH63529.1"/>
    </source>
</evidence>